<dbReference type="SUPFAM" id="SSF50346">
    <property type="entry name" value="PRC-barrel domain"/>
    <property type="match status" value="1"/>
</dbReference>
<evidence type="ECO:0000313" key="1">
    <source>
        <dbReference type="EMBL" id="MBK1705236.1"/>
    </source>
</evidence>
<protein>
    <submittedName>
        <fullName evidence="1">Uncharacterized protein</fullName>
    </submittedName>
</protein>
<accession>A0AAJ0U4P5</accession>
<name>A0AAJ0U4P5_9GAMM</name>
<keyword evidence="2" id="KW-1185">Reference proteome</keyword>
<dbReference type="RefSeq" id="WP_200346450.1">
    <property type="nucleotide sequence ID" value="NZ_NRSJ01000020.1"/>
</dbReference>
<evidence type="ECO:0000313" key="2">
    <source>
        <dbReference type="Proteomes" id="UP001296776"/>
    </source>
</evidence>
<comment type="caution">
    <text evidence="1">The sequence shown here is derived from an EMBL/GenBank/DDBJ whole genome shotgun (WGS) entry which is preliminary data.</text>
</comment>
<dbReference type="EMBL" id="NRSJ01000020">
    <property type="protein sequence ID" value="MBK1705236.1"/>
    <property type="molecule type" value="Genomic_DNA"/>
</dbReference>
<reference evidence="1" key="1">
    <citation type="submission" date="2017-08" db="EMBL/GenBank/DDBJ databases">
        <authorList>
            <person name="Imhoff J.F."/>
            <person name="Rahn T."/>
            <person name="Kuenzel S."/>
            <person name="Neulinger S.C."/>
        </authorList>
    </citation>
    <scope>NUCLEOTIDE SEQUENCE</scope>
    <source>
        <strain evidence="1">DSM 11080</strain>
    </source>
</reference>
<dbReference type="Proteomes" id="UP001296776">
    <property type="component" value="Unassembled WGS sequence"/>
</dbReference>
<dbReference type="InterPro" id="IPR011033">
    <property type="entry name" value="PRC_barrel-like_sf"/>
</dbReference>
<organism evidence="1 2">
    <name type="scientific">Halochromatium glycolicum</name>
    <dbReference type="NCBI Taxonomy" id="85075"/>
    <lineage>
        <taxon>Bacteria</taxon>
        <taxon>Pseudomonadati</taxon>
        <taxon>Pseudomonadota</taxon>
        <taxon>Gammaproteobacteria</taxon>
        <taxon>Chromatiales</taxon>
        <taxon>Chromatiaceae</taxon>
        <taxon>Halochromatium</taxon>
    </lineage>
</organism>
<proteinExistence type="predicted"/>
<gene>
    <name evidence="1" type="ORF">CKO40_11950</name>
</gene>
<reference evidence="1" key="2">
    <citation type="journal article" date="2020" name="Microorganisms">
        <title>Osmotic Adaptation and Compatible Solute Biosynthesis of Phototrophic Bacteria as Revealed from Genome Analyses.</title>
        <authorList>
            <person name="Imhoff J.F."/>
            <person name="Rahn T."/>
            <person name="Kunzel S."/>
            <person name="Keller A."/>
            <person name="Neulinger S.C."/>
        </authorList>
    </citation>
    <scope>NUCLEOTIDE SEQUENCE</scope>
    <source>
        <strain evidence="1">DSM 11080</strain>
    </source>
</reference>
<sequence>MNQSFLSVNTLLGWRLRTRDGMTAGLRDVLLDTDNWTLSLLSAEAEGWAPERELLLAPRMVTGYDEARAELDLDADAETLRSSPTLATEDGIAGFGDEEALPPAWDAHWRAEIDPEDGVDPPPAPTEELDTEVPADLGIETDLSADDLLRAETLMGWTAETADGVNLTINDLVVDDRDWALAYLDVGIGDPSAVAEGSGGSGRGSEQPCLVSRQWIDWLNHSGETLHLAVWAQELRTAPAVPSPVASDARSQVRVYEPA</sequence>
<dbReference type="AlphaFoldDB" id="A0AAJ0U4P5"/>